<accession>A0A1T1AUH7</accession>
<dbReference type="STRING" id="28066.RF819_14185"/>
<keyword evidence="2" id="KW-1185">Reference proteome</keyword>
<dbReference type="Proteomes" id="UP000190750">
    <property type="component" value="Unassembled WGS sequence"/>
</dbReference>
<evidence type="ECO:0000313" key="2">
    <source>
        <dbReference type="Proteomes" id="UP000190750"/>
    </source>
</evidence>
<sequence length="89" mass="9448">MSAPASNHAPLCVGTLLFLAGELYAVPCKLSELDQGRIRWAIASLLKAAYAGGFTQGDILATLLARKDTSNRVIDLATQAFQAADRSLK</sequence>
<evidence type="ECO:0000313" key="1">
    <source>
        <dbReference type="EMBL" id="OOV07717.1"/>
    </source>
</evidence>
<organism evidence="1 2">
    <name type="scientific">Rhodoferax fermentans</name>
    <dbReference type="NCBI Taxonomy" id="28066"/>
    <lineage>
        <taxon>Bacteria</taxon>
        <taxon>Pseudomonadati</taxon>
        <taxon>Pseudomonadota</taxon>
        <taxon>Betaproteobacteria</taxon>
        <taxon>Burkholderiales</taxon>
        <taxon>Comamonadaceae</taxon>
        <taxon>Rhodoferax</taxon>
    </lineage>
</organism>
<dbReference type="AlphaFoldDB" id="A0A1T1AUH7"/>
<protein>
    <submittedName>
        <fullName evidence="1">Uncharacterized protein</fullName>
    </submittedName>
</protein>
<dbReference type="EMBL" id="MTJN01000002">
    <property type="protein sequence ID" value="OOV07717.1"/>
    <property type="molecule type" value="Genomic_DNA"/>
</dbReference>
<proteinExistence type="predicted"/>
<gene>
    <name evidence="1" type="ORF">RF819_14185</name>
</gene>
<comment type="caution">
    <text evidence="1">The sequence shown here is derived from an EMBL/GenBank/DDBJ whole genome shotgun (WGS) entry which is preliminary data.</text>
</comment>
<reference evidence="1 2" key="1">
    <citation type="submission" date="2017-01" db="EMBL/GenBank/DDBJ databases">
        <title>Genome sequencing of Rhodoferax fermentans JCM 7819.</title>
        <authorList>
            <person name="Kim Y.J."/>
            <person name="Farh M.E.-A."/>
            <person name="Yang D.-C."/>
        </authorList>
    </citation>
    <scope>NUCLEOTIDE SEQUENCE [LARGE SCALE GENOMIC DNA]</scope>
    <source>
        <strain evidence="1 2">JCM 7819</strain>
    </source>
</reference>
<name>A0A1T1AUH7_RHOFE</name>